<keyword evidence="1" id="KW-0812">Transmembrane</keyword>
<feature type="transmembrane region" description="Helical" evidence="1">
    <location>
        <begin position="91"/>
        <end position="115"/>
    </location>
</feature>
<dbReference type="AlphaFoldDB" id="A0A914CGT5"/>
<sequence>MGGWFFDKDQVLQIGERDENLTIFIVYMVVSAILTFIQISFALFLAVTASVNPSSILNLILKLEDEYDEYTKADFEKLDEINSLAIRQICYYIAAIVMIVQILSFYYWIIVLRVYQDTKHLINYRLQEQRRTSHSAARYCELKQVHMEQHRRGGGIFHHNFNPDDV</sequence>
<keyword evidence="1" id="KW-1133">Transmembrane helix</keyword>
<evidence type="ECO:0000256" key="1">
    <source>
        <dbReference type="SAM" id="Phobius"/>
    </source>
</evidence>
<protein>
    <submittedName>
        <fullName evidence="3">Uncharacterized protein</fullName>
    </submittedName>
</protein>
<feature type="transmembrane region" description="Helical" evidence="1">
    <location>
        <begin position="21"/>
        <end position="47"/>
    </location>
</feature>
<evidence type="ECO:0000313" key="3">
    <source>
        <dbReference type="WBParaSite" id="ACRNAN_scaffold1053.g23488.t1"/>
    </source>
</evidence>
<dbReference type="Proteomes" id="UP000887540">
    <property type="component" value="Unplaced"/>
</dbReference>
<evidence type="ECO:0000313" key="2">
    <source>
        <dbReference type="Proteomes" id="UP000887540"/>
    </source>
</evidence>
<keyword evidence="2" id="KW-1185">Reference proteome</keyword>
<accession>A0A914CGT5</accession>
<organism evidence="2 3">
    <name type="scientific">Acrobeloides nanus</name>
    <dbReference type="NCBI Taxonomy" id="290746"/>
    <lineage>
        <taxon>Eukaryota</taxon>
        <taxon>Metazoa</taxon>
        <taxon>Ecdysozoa</taxon>
        <taxon>Nematoda</taxon>
        <taxon>Chromadorea</taxon>
        <taxon>Rhabditida</taxon>
        <taxon>Tylenchina</taxon>
        <taxon>Cephalobomorpha</taxon>
        <taxon>Cephaloboidea</taxon>
        <taxon>Cephalobidae</taxon>
        <taxon>Acrobeloides</taxon>
    </lineage>
</organism>
<keyword evidence="1" id="KW-0472">Membrane</keyword>
<dbReference type="WBParaSite" id="ACRNAN_scaffold1053.g23488.t1">
    <property type="protein sequence ID" value="ACRNAN_scaffold1053.g23488.t1"/>
    <property type="gene ID" value="ACRNAN_scaffold1053.g23488"/>
</dbReference>
<name>A0A914CGT5_9BILA</name>
<reference evidence="3" key="1">
    <citation type="submission" date="2022-11" db="UniProtKB">
        <authorList>
            <consortium name="WormBaseParasite"/>
        </authorList>
    </citation>
    <scope>IDENTIFICATION</scope>
</reference>
<proteinExistence type="predicted"/>